<evidence type="ECO:0000313" key="1">
    <source>
        <dbReference type="EMBL" id="CAI3994218.1"/>
    </source>
</evidence>
<sequence length="305" mass="33980">MMTHVILCAEDWMGKLQVASCVVVVDLGQLLNDETMKPAQLPPVVLATMEALQTSLDSIGVIVLPKTPNMYLLSLIAAAAGRHLDCRLIQTSVPNLYVVVMGKNLDAATPAPQDPPETPEVSTLIHRVVASESWQTGVLTAAPQKDLTFGCVWNEIWSAEWIHALLKSLGVIPLRQNDVVLEVECGPQLHALLQSGEGAWYGLHVKPSPRKEQILQDLRRKYLASFLKEKRQLRAQRSATDDTLEGLEEQLVSRFPGGSDSRPPRVYPAYFEKLVEPLIRDECEIHDSVSMTHKFTLPKDDHFEH</sequence>
<gene>
    <name evidence="1" type="ORF">C1SCF055_LOCUS20884</name>
</gene>
<organism evidence="1">
    <name type="scientific">Cladocopium goreaui</name>
    <dbReference type="NCBI Taxonomy" id="2562237"/>
    <lineage>
        <taxon>Eukaryota</taxon>
        <taxon>Sar</taxon>
        <taxon>Alveolata</taxon>
        <taxon>Dinophyceae</taxon>
        <taxon>Suessiales</taxon>
        <taxon>Symbiodiniaceae</taxon>
        <taxon>Cladocopium</taxon>
    </lineage>
</organism>
<proteinExistence type="predicted"/>
<dbReference type="Proteomes" id="UP001152797">
    <property type="component" value="Unassembled WGS sequence"/>
</dbReference>
<evidence type="ECO:0000313" key="2">
    <source>
        <dbReference type="EMBL" id="CAL1147593.1"/>
    </source>
</evidence>
<reference evidence="1" key="1">
    <citation type="submission" date="2022-10" db="EMBL/GenBank/DDBJ databases">
        <authorList>
            <person name="Chen Y."/>
            <person name="Dougan E. K."/>
            <person name="Chan C."/>
            <person name="Rhodes N."/>
            <person name="Thang M."/>
        </authorList>
    </citation>
    <scope>NUCLEOTIDE SEQUENCE</scope>
</reference>
<dbReference type="AlphaFoldDB" id="A0A9P1FZD8"/>
<dbReference type="EMBL" id="CAMXCT030001924">
    <property type="protein sequence ID" value="CAL4781530.1"/>
    <property type="molecule type" value="Genomic_DNA"/>
</dbReference>
<comment type="caution">
    <text evidence="1">The sequence shown here is derived from an EMBL/GenBank/DDBJ whole genome shotgun (WGS) entry which is preliminary data.</text>
</comment>
<evidence type="ECO:0000313" key="3">
    <source>
        <dbReference type="Proteomes" id="UP001152797"/>
    </source>
</evidence>
<dbReference type="EMBL" id="CAMXCT010001924">
    <property type="protein sequence ID" value="CAI3994218.1"/>
    <property type="molecule type" value="Genomic_DNA"/>
</dbReference>
<name>A0A9P1FZD8_9DINO</name>
<dbReference type="EMBL" id="CAMXCT020001924">
    <property type="protein sequence ID" value="CAL1147593.1"/>
    <property type="molecule type" value="Genomic_DNA"/>
</dbReference>
<protein>
    <submittedName>
        <fullName evidence="1">Uncharacterized protein</fullName>
    </submittedName>
</protein>
<accession>A0A9P1FZD8</accession>
<keyword evidence="3" id="KW-1185">Reference proteome</keyword>
<reference evidence="2" key="2">
    <citation type="submission" date="2024-04" db="EMBL/GenBank/DDBJ databases">
        <authorList>
            <person name="Chen Y."/>
            <person name="Shah S."/>
            <person name="Dougan E. K."/>
            <person name="Thang M."/>
            <person name="Chan C."/>
        </authorList>
    </citation>
    <scope>NUCLEOTIDE SEQUENCE [LARGE SCALE GENOMIC DNA]</scope>
</reference>